<sequence>MGYYFSDAVAETTNQFAVDIGITKYFKKGLNVWFRVAVDSEFELYVEDGENLEMKYFTFPVGDVKFTPTAAEWIMEDIFDDAKLDEYKHFLSEEGSKLYEQFKQQQANLSDTDSNANVTKEDDMEVN</sequence>
<dbReference type="AlphaFoldDB" id="A0A2S5RDK7"/>
<dbReference type="Proteomes" id="UP000237865">
    <property type="component" value="Unassembled WGS sequence"/>
</dbReference>
<reference evidence="2 3" key="1">
    <citation type="submission" date="2017-11" db="EMBL/GenBank/DDBJ databases">
        <title>Genome sequence of Entomoplasma lucivorax PIPN-2 (ATCC 49196).</title>
        <authorList>
            <person name="Lo W.-S."/>
            <person name="Gasparich G.E."/>
            <person name="Kuo C.-H."/>
        </authorList>
    </citation>
    <scope>NUCLEOTIDE SEQUENCE [LARGE SCALE GENOMIC DNA]</scope>
    <source>
        <strain evidence="2 3">PIPN-2</strain>
    </source>
</reference>
<proteinExistence type="predicted"/>
<gene>
    <name evidence="2" type="ORF">ELUCI_v1c04950</name>
</gene>
<evidence type="ECO:0000256" key="1">
    <source>
        <dbReference type="SAM" id="MobiDB-lite"/>
    </source>
</evidence>
<keyword evidence="3" id="KW-1185">Reference proteome</keyword>
<evidence type="ECO:0000313" key="3">
    <source>
        <dbReference type="Proteomes" id="UP000237865"/>
    </source>
</evidence>
<name>A0A2S5RDK7_9MOLU</name>
<feature type="region of interest" description="Disordered" evidence="1">
    <location>
        <begin position="105"/>
        <end position="127"/>
    </location>
</feature>
<comment type="caution">
    <text evidence="2">The sequence shown here is derived from an EMBL/GenBank/DDBJ whole genome shotgun (WGS) entry which is preliminary data.</text>
</comment>
<organism evidence="2 3">
    <name type="scientific">Williamsoniiplasma lucivorax</name>
    <dbReference type="NCBI Taxonomy" id="209274"/>
    <lineage>
        <taxon>Bacteria</taxon>
        <taxon>Bacillati</taxon>
        <taxon>Mycoplasmatota</taxon>
        <taxon>Mollicutes</taxon>
        <taxon>Entomoplasmatales</taxon>
        <taxon>Williamsoniiplasma</taxon>
    </lineage>
</organism>
<feature type="compositionally biased region" description="Polar residues" evidence="1">
    <location>
        <begin position="105"/>
        <end position="118"/>
    </location>
</feature>
<dbReference type="STRING" id="1399797.GCA_000518285_01880"/>
<evidence type="ECO:0000313" key="2">
    <source>
        <dbReference type="EMBL" id="PPE05403.1"/>
    </source>
</evidence>
<protein>
    <submittedName>
        <fullName evidence="2">Uncharacterized protein</fullName>
    </submittedName>
</protein>
<dbReference type="EMBL" id="PHNE01000002">
    <property type="protein sequence ID" value="PPE05403.1"/>
    <property type="molecule type" value="Genomic_DNA"/>
</dbReference>
<dbReference type="RefSeq" id="WP_028126997.1">
    <property type="nucleotide sequence ID" value="NZ_PHNE01000002.1"/>
</dbReference>
<accession>A0A2S5RDK7</accession>